<sequence>MNPYVQRAINYANDVIDGKIDSCEEKILEAKRFFRDLENPKFYLNEDDINVAVNFIENVIVHYQGEDVSAVSLRNTPMKLQEWQMFIVVNLLGFYKTGTIETRFKESLVFIPRKQGKTAFTASLALCRSLMERKSSSKCYIVAAGIRQSLEAFGFMRFNVDRWHDKHISIKDNNSEHSITGEFGKEGSFFVQALANDESRLDALNGNFIILDEAHTMRSSKKYGKMKKTLSAYRNKLLFIISTAGDIPNGFLANRLKYCKKVLEQSIENDELFIFICKANEDKDGMPIDYISDKTLRMANPSCGVTVTIEELRAEAEMALNDPQTRMEFFNTTLNVFTNSMNTYFNVDEFIASDEQFNWTIDELAKLPIKWYGGADLSKMHDLTAAALVGEYEHDGKKIDIAVTHAFFPIAAAKEKAEDDGIPLFGWKDDGWLTMSNTKTVLYDDIVKWFIKMRQLGFNIRSVGFDRKFGREFVMKMKKNKFRMKDQPQFFWKKSEGFRRIEMKVKNKEFYYAHSEAFEYCVGNVRAIEKTDDMIQYEKADGDGGTQRIDIFDATVFATVQMLEEKDNNNSEKAKSFFGLKGE</sequence>
<dbReference type="Gene3D" id="3.40.50.300">
    <property type="entry name" value="P-loop containing nucleotide triphosphate hydrolases"/>
    <property type="match status" value="1"/>
</dbReference>
<dbReference type="GO" id="GO:0004519">
    <property type="term" value="F:endonuclease activity"/>
    <property type="evidence" value="ECO:0007669"/>
    <property type="project" value="InterPro"/>
</dbReference>
<feature type="domain" description="Terminase large subunit-like ATPase" evidence="1">
    <location>
        <begin position="82"/>
        <end position="260"/>
    </location>
</feature>
<evidence type="ECO:0000259" key="1">
    <source>
        <dbReference type="Pfam" id="PF03354"/>
    </source>
</evidence>
<dbReference type="Pfam" id="PF20441">
    <property type="entry name" value="TerL_nuclease"/>
    <property type="match status" value="1"/>
</dbReference>
<organism evidence="3">
    <name type="scientific">Siphoviridae sp. cttJO12</name>
    <dbReference type="NCBI Taxonomy" id="2826492"/>
    <lineage>
        <taxon>Viruses</taxon>
        <taxon>Duplodnaviria</taxon>
        <taxon>Heunggongvirae</taxon>
        <taxon>Uroviricota</taxon>
        <taxon>Caudoviricetes</taxon>
    </lineage>
</organism>
<proteinExistence type="predicted"/>
<evidence type="ECO:0000259" key="2">
    <source>
        <dbReference type="Pfam" id="PF20441"/>
    </source>
</evidence>
<reference evidence="3" key="1">
    <citation type="journal article" date="2021" name="Proc. Natl. Acad. Sci. U.S.A.">
        <title>A Catalog of Tens of Thousands of Viruses from Human Metagenomes Reveals Hidden Associations with Chronic Diseases.</title>
        <authorList>
            <person name="Tisza M.J."/>
            <person name="Buck C.B."/>
        </authorList>
    </citation>
    <scope>NUCLEOTIDE SEQUENCE</scope>
    <source>
        <strain evidence="3">CttJO12</strain>
    </source>
</reference>
<name>A0A8S5R0K7_9CAUD</name>
<accession>A0A8S5R0K7</accession>
<dbReference type="InterPro" id="IPR046461">
    <property type="entry name" value="TerL_ATPase"/>
</dbReference>
<dbReference type="Pfam" id="PF03354">
    <property type="entry name" value="TerL_ATPase"/>
    <property type="match status" value="1"/>
</dbReference>
<dbReference type="EMBL" id="BK015787">
    <property type="protein sequence ID" value="DAE24880.1"/>
    <property type="molecule type" value="Genomic_DNA"/>
</dbReference>
<dbReference type="InterPro" id="IPR027417">
    <property type="entry name" value="P-loop_NTPase"/>
</dbReference>
<evidence type="ECO:0000313" key="3">
    <source>
        <dbReference type="EMBL" id="DAE24880.1"/>
    </source>
</evidence>
<protein>
    <submittedName>
        <fullName evidence="3">Large Terminase</fullName>
    </submittedName>
</protein>
<dbReference type="InterPro" id="IPR005021">
    <property type="entry name" value="Terminase_largesu-like"/>
</dbReference>
<dbReference type="PANTHER" id="PTHR41287">
    <property type="match status" value="1"/>
</dbReference>
<dbReference type="InterPro" id="IPR046462">
    <property type="entry name" value="TerL_nuclease"/>
</dbReference>
<feature type="domain" description="Terminase large subunit-like endonuclease" evidence="2">
    <location>
        <begin position="268"/>
        <end position="563"/>
    </location>
</feature>
<dbReference type="PANTHER" id="PTHR41287:SF1">
    <property type="entry name" value="PROTEIN YMFN"/>
    <property type="match status" value="1"/>
</dbReference>